<evidence type="ECO:0000313" key="2">
    <source>
        <dbReference type="EMBL" id="QDU37507.1"/>
    </source>
</evidence>
<reference evidence="2 3" key="1">
    <citation type="submission" date="2019-02" db="EMBL/GenBank/DDBJ databases">
        <title>Deep-cultivation of Planctomycetes and their phenomic and genomic characterization uncovers novel biology.</title>
        <authorList>
            <person name="Wiegand S."/>
            <person name="Jogler M."/>
            <person name="Boedeker C."/>
            <person name="Pinto D."/>
            <person name="Vollmers J."/>
            <person name="Rivas-Marin E."/>
            <person name="Kohn T."/>
            <person name="Peeters S.H."/>
            <person name="Heuer A."/>
            <person name="Rast P."/>
            <person name="Oberbeckmann S."/>
            <person name="Bunk B."/>
            <person name="Jeske O."/>
            <person name="Meyerdierks A."/>
            <person name="Storesund J.E."/>
            <person name="Kallscheuer N."/>
            <person name="Luecker S."/>
            <person name="Lage O.M."/>
            <person name="Pohl T."/>
            <person name="Merkel B.J."/>
            <person name="Hornburger P."/>
            <person name="Mueller R.-W."/>
            <person name="Bruemmer F."/>
            <person name="Labrenz M."/>
            <person name="Spormann A.M."/>
            <person name="Op den Camp H."/>
            <person name="Overmann J."/>
            <person name="Amann R."/>
            <person name="Jetten M.S.M."/>
            <person name="Mascher T."/>
            <person name="Medema M.H."/>
            <person name="Devos D.P."/>
            <person name="Kaster A.-K."/>
            <person name="Ovreas L."/>
            <person name="Rohde M."/>
            <person name="Galperin M.Y."/>
            <person name="Jogler C."/>
        </authorList>
    </citation>
    <scope>NUCLEOTIDE SEQUENCE [LARGE SCALE GENOMIC DNA]</scope>
    <source>
        <strain evidence="2 3">Mal4</strain>
    </source>
</reference>
<dbReference type="PANTHER" id="PTHR41795">
    <property type="entry name" value="EXOPOLYSACCHARIDE SYNTHESIS PROTEIN"/>
    <property type="match status" value="1"/>
</dbReference>
<dbReference type="InterPro" id="IPR010331">
    <property type="entry name" value="ExoD"/>
</dbReference>
<dbReference type="Proteomes" id="UP000320496">
    <property type="component" value="Chromosome"/>
</dbReference>
<keyword evidence="3" id="KW-1185">Reference proteome</keyword>
<evidence type="ECO:0000256" key="1">
    <source>
        <dbReference type="SAM" id="Phobius"/>
    </source>
</evidence>
<dbReference type="Pfam" id="PF06055">
    <property type="entry name" value="ExoD"/>
    <property type="match status" value="1"/>
</dbReference>
<keyword evidence="1" id="KW-0812">Transmembrane</keyword>
<keyword evidence="1" id="KW-1133">Transmembrane helix</keyword>
<dbReference type="RefSeq" id="WP_145368380.1">
    <property type="nucleotide sequence ID" value="NZ_CP036275.1"/>
</dbReference>
<dbReference type="AlphaFoldDB" id="A0A517Z4Y3"/>
<dbReference type="OrthoDB" id="284449at2"/>
<evidence type="ECO:0000313" key="3">
    <source>
        <dbReference type="Proteomes" id="UP000320496"/>
    </source>
</evidence>
<organism evidence="2 3">
    <name type="scientific">Maioricimonas rarisocia</name>
    <dbReference type="NCBI Taxonomy" id="2528026"/>
    <lineage>
        <taxon>Bacteria</taxon>
        <taxon>Pseudomonadati</taxon>
        <taxon>Planctomycetota</taxon>
        <taxon>Planctomycetia</taxon>
        <taxon>Planctomycetales</taxon>
        <taxon>Planctomycetaceae</taxon>
        <taxon>Maioricimonas</taxon>
    </lineage>
</organism>
<dbReference type="EMBL" id="CP036275">
    <property type="protein sequence ID" value="QDU37507.1"/>
    <property type="molecule type" value="Genomic_DNA"/>
</dbReference>
<feature type="transmembrane region" description="Helical" evidence="1">
    <location>
        <begin position="124"/>
        <end position="149"/>
    </location>
</feature>
<accession>A0A517Z4Y3</accession>
<dbReference type="PIRSF" id="PIRSF033239">
    <property type="entry name" value="ExoD"/>
    <property type="match status" value="1"/>
</dbReference>
<dbReference type="PANTHER" id="PTHR41795:SF1">
    <property type="entry name" value="EXOPOLYSACCHARIDE SYNTHESIS PROTEIN"/>
    <property type="match status" value="1"/>
</dbReference>
<name>A0A517Z4Y3_9PLAN</name>
<proteinExistence type="predicted"/>
<protein>
    <submittedName>
        <fullName evidence="2">Exopolysaccharide synthesis, ExoD</fullName>
    </submittedName>
</protein>
<keyword evidence="1" id="KW-0472">Membrane</keyword>
<feature type="transmembrane region" description="Helical" evidence="1">
    <location>
        <begin position="169"/>
        <end position="190"/>
    </location>
</feature>
<sequence length="191" mass="20598">MAVSSLTGVMDQFVENTDGEKVSVGDLLDALHTRSYGPLLLAPSFVALSPIGGIPGASIITGSLIILIAVQMFFTPHPWLPSRLLSIEFGRDRLERMVKKMRPYVKWFEAGIKPRYEFLVKSPANYVIAAIAILLALSFYPLAVVPWGVTPPALALVLLSLALTARDGLVAAAGYLVTAASVGMLIYTWLP</sequence>
<feature type="transmembrane region" description="Helical" evidence="1">
    <location>
        <begin position="45"/>
        <end position="74"/>
    </location>
</feature>
<gene>
    <name evidence="2" type="ORF">Mal4_18210</name>
</gene>
<dbReference type="KEGG" id="mri:Mal4_18210"/>